<reference evidence="2 3" key="1">
    <citation type="submission" date="2019-10" db="EMBL/GenBank/DDBJ databases">
        <title>Prolixibacter strains distinguished by the presence of nitrate reductase genes were adept at nitrate-dependent anaerobic corrosion of metallic iron and carbon steel.</title>
        <authorList>
            <person name="Iino T."/>
            <person name="Shono N."/>
            <person name="Ito K."/>
            <person name="Nakamura R."/>
            <person name="Sueoka K."/>
            <person name="Harayama S."/>
            <person name="Ohkuma M."/>
        </authorList>
    </citation>
    <scope>NUCLEOTIDE SEQUENCE [LARGE SCALE GENOMIC DNA]</scope>
    <source>
        <strain evidence="2 3">JCM 13498</strain>
    </source>
</reference>
<gene>
    <name evidence="2" type="ORF">PbJCM13498_09410</name>
</gene>
<feature type="signal peptide" evidence="1">
    <location>
        <begin position="1"/>
        <end position="22"/>
    </location>
</feature>
<proteinExistence type="predicted"/>
<dbReference type="OrthoDB" id="1409585at2"/>
<keyword evidence="2" id="KW-0624">Polysaccharide degradation</keyword>
<evidence type="ECO:0000313" key="2">
    <source>
        <dbReference type="EMBL" id="GET32078.1"/>
    </source>
</evidence>
<dbReference type="Pfam" id="PF07313">
    <property type="entry name" value="AmiA-like"/>
    <property type="match status" value="1"/>
</dbReference>
<dbReference type="Proteomes" id="UP000391834">
    <property type="component" value="Unassembled WGS sequence"/>
</dbReference>
<comment type="caution">
    <text evidence="2">The sequence shown here is derived from an EMBL/GenBank/DDBJ whole genome shotgun (WGS) entry which is preliminary data.</text>
</comment>
<dbReference type="GO" id="GO:0045493">
    <property type="term" value="P:xylan catabolic process"/>
    <property type="evidence" value="ECO:0007669"/>
    <property type="project" value="UniProtKB-KW"/>
</dbReference>
<dbReference type="EMBL" id="BLAX01000001">
    <property type="protein sequence ID" value="GET32078.1"/>
    <property type="molecule type" value="Genomic_DNA"/>
</dbReference>
<feature type="chain" id="PRO_5024362377" evidence="1">
    <location>
        <begin position="23"/>
        <end position="297"/>
    </location>
</feature>
<protein>
    <submittedName>
        <fullName evidence="2">Xylanase</fullName>
    </submittedName>
</protein>
<dbReference type="Gene3D" id="1.10.3670.10">
    <property type="entry name" value="Putative xylanase like domain"/>
    <property type="match status" value="1"/>
</dbReference>
<keyword evidence="2" id="KW-0119">Carbohydrate metabolism</keyword>
<sequence length="297" mass="33636">MKRSIKYLLLLTILALPFVIKAASPKDTAAPGPDVICSAQDKVILDRIFTDLLPKKDSSMGQMMVLVGKEFLGTPYVAHTLDKRDTEALIVNLRELDCTTYVENCLAIARTIKSGKPTFRKFTHELENIRYRNGKLDGYLSRLHYFSEWISNNEKKGLVGDVTYQIGGKPFPLDLDFMSTHPDDYPQLKKHPEWIPEMAQREKEISGNSFFYISKRKFAEAEPDIHDGDIFALTSAIKGIDIMHVGIMLKENGRVHMMHASSKAMKVIIGDITMEDYLNGRKNVSGMMDIRPLPPKD</sequence>
<dbReference type="InterPro" id="IPR010846">
    <property type="entry name" value="AmiA-like"/>
</dbReference>
<dbReference type="RefSeq" id="WP_025863412.1">
    <property type="nucleotide sequence ID" value="NZ_BLAX01000001.1"/>
</dbReference>
<keyword evidence="2" id="KW-0378">Hydrolase</keyword>
<accession>A0A5M4AWP3</accession>
<dbReference type="AlphaFoldDB" id="A0A5M4AWP3"/>
<organism evidence="2 3">
    <name type="scientific">Prolixibacter bellariivorans</name>
    <dbReference type="NCBI Taxonomy" id="314319"/>
    <lineage>
        <taxon>Bacteria</taxon>
        <taxon>Pseudomonadati</taxon>
        <taxon>Bacteroidota</taxon>
        <taxon>Bacteroidia</taxon>
        <taxon>Marinilabiliales</taxon>
        <taxon>Prolixibacteraceae</taxon>
        <taxon>Prolixibacter</taxon>
    </lineage>
</organism>
<evidence type="ECO:0000313" key="3">
    <source>
        <dbReference type="Proteomes" id="UP000391834"/>
    </source>
</evidence>
<evidence type="ECO:0000256" key="1">
    <source>
        <dbReference type="SAM" id="SignalP"/>
    </source>
</evidence>
<dbReference type="Gene3D" id="2.30.260.10">
    <property type="entry name" value="putative xylanase like domain"/>
    <property type="match status" value="1"/>
</dbReference>
<dbReference type="InterPro" id="IPR038765">
    <property type="entry name" value="Papain-like_cys_pep_sf"/>
</dbReference>
<keyword evidence="3" id="KW-1185">Reference proteome</keyword>
<dbReference type="SUPFAM" id="SSF54001">
    <property type="entry name" value="Cysteine proteinases"/>
    <property type="match status" value="1"/>
</dbReference>
<dbReference type="GO" id="GO:0016798">
    <property type="term" value="F:hydrolase activity, acting on glycosyl bonds"/>
    <property type="evidence" value="ECO:0007669"/>
    <property type="project" value="UniProtKB-KW"/>
</dbReference>
<keyword evidence="2" id="KW-0858">Xylan degradation</keyword>
<keyword evidence="2" id="KW-0326">Glycosidase</keyword>
<keyword evidence="1" id="KW-0732">Signal</keyword>
<name>A0A5M4AWP3_9BACT</name>